<accession>A0ABZ0LW09</accession>
<proteinExistence type="predicted"/>
<protein>
    <submittedName>
        <fullName evidence="2">Uncharacterized protein</fullName>
    </submittedName>
</protein>
<dbReference type="RefSeq" id="WP_318105647.1">
    <property type="nucleotide sequence ID" value="NZ_CP137573.1"/>
</dbReference>
<evidence type="ECO:0000313" key="2">
    <source>
        <dbReference type="EMBL" id="WOX23626.1"/>
    </source>
</evidence>
<evidence type="ECO:0000256" key="1">
    <source>
        <dbReference type="SAM" id="SignalP"/>
    </source>
</evidence>
<evidence type="ECO:0000313" key="3">
    <source>
        <dbReference type="Proteomes" id="UP001301731"/>
    </source>
</evidence>
<sequence length="110" mass="11714">MRRITKVAVQGVVASVGLTTCLVVGASPAQAAVYDCKASFNGEDNMAVAHCYGGFGRYRVKSKCDSPTYPYSITIYGPWVSRSSGQSHPPASLVDGDRYNCHITSASTFV</sequence>
<gene>
    <name evidence="2" type="ORF">R2D22_20460</name>
</gene>
<dbReference type="Proteomes" id="UP001301731">
    <property type="component" value="Chromosome"/>
</dbReference>
<keyword evidence="3" id="KW-1185">Reference proteome</keyword>
<feature type="signal peptide" evidence="1">
    <location>
        <begin position="1"/>
        <end position="31"/>
    </location>
</feature>
<feature type="chain" id="PRO_5046960057" evidence="1">
    <location>
        <begin position="32"/>
        <end position="110"/>
    </location>
</feature>
<name>A0ABZ0LW09_9ACTN</name>
<reference evidence="2 3" key="1">
    <citation type="submission" date="2023-10" db="EMBL/GenBank/DDBJ databases">
        <title>The genome sequence of Streptomyces sp. HUAS YS2.</title>
        <authorList>
            <person name="Mo P."/>
        </authorList>
    </citation>
    <scope>NUCLEOTIDE SEQUENCE [LARGE SCALE GENOMIC DNA]</scope>
    <source>
        <strain evidence="2 3">HUAS YS2</strain>
    </source>
</reference>
<dbReference type="EMBL" id="CP137573">
    <property type="protein sequence ID" value="WOX23626.1"/>
    <property type="molecule type" value="Genomic_DNA"/>
</dbReference>
<keyword evidence="1" id="KW-0732">Signal</keyword>
<organism evidence="2 3">
    <name type="scientific">Streptomyces solicathayae</name>
    <dbReference type="NCBI Taxonomy" id="3081768"/>
    <lineage>
        <taxon>Bacteria</taxon>
        <taxon>Bacillati</taxon>
        <taxon>Actinomycetota</taxon>
        <taxon>Actinomycetes</taxon>
        <taxon>Kitasatosporales</taxon>
        <taxon>Streptomycetaceae</taxon>
        <taxon>Streptomyces</taxon>
    </lineage>
</organism>